<gene>
    <name evidence="2" type="ORF">PILCRDRAFT_735030</name>
</gene>
<dbReference type="OrthoDB" id="1099063at2759"/>
<dbReference type="Proteomes" id="UP000054166">
    <property type="component" value="Unassembled WGS sequence"/>
</dbReference>
<feature type="region of interest" description="Disordered" evidence="1">
    <location>
        <begin position="1"/>
        <end position="22"/>
    </location>
</feature>
<dbReference type="AlphaFoldDB" id="A0A0C3EZ34"/>
<sequence>MLPRWLHPPSGSGSLVSRPTLTSLYPGRRRRPINVVRRLPSSTLTNALPPASSPSFAFPHLSDSHFVRSTDIDSRPDAELQKHLGINRNLDHDDSPQHHKHNPNLDRYDPNQSHSTGEKSHKQHSSDLGSFTPPPQKDKGKKKSSEITDREWEIRTGRAIYIIQQTLPDFFSLGLVSSSIDNGKGKRKATPASSTTSGQGGVPEGATAEHPELEPEPEPEPEPESIYSPKIRLVYTPPARLPSPFPATLHVEGALLFLSFSVQ</sequence>
<evidence type="ECO:0000313" key="3">
    <source>
        <dbReference type="Proteomes" id="UP000054166"/>
    </source>
</evidence>
<protein>
    <submittedName>
        <fullName evidence="2">Uncharacterized protein</fullName>
    </submittedName>
</protein>
<feature type="compositionally biased region" description="Polar residues" evidence="1">
    <location>
        <begin position="11"/>
        <end position="22"/>
    </location>
</feature>
<keyword evidence="3" id="KW-1185">Reference proteome</keyword>
<feature type="compositionally biased region" description="Acidic residues" evidence="1">
    <location>
        <begin position="214"/>
        <end position="223"/>
    </location>
</feature>
<proteinExistence type="predicted"/>
<dbReference type="HOGENOM" id="CLU_1058112_0_0_1"/>
<feature type="region of interest" description="Disordered" evidence="1">
    <location>
        <begin position="181"/>
        <end position="229"/>
    </location>
</feature>
<dbReference type="EMBL" id="KN833098">
    <property type="protein sequence ID" value="KIM72986.1"/>
    <property type="molecule type" value="Genomic_DNA"/>
</dbReference>
<reference evidence="3" key="2">
    <citation type="submission" date="2015-01" db="EMBL/GenBank/DDBJ databases">
        <title>Evolutionary Origins and Diversification of the Mycorrhizal Mutualists.</title>
        <authorList>
            <consortium name="DOE Joint Genome Institute"/>
            <consortium name="Mycorrhizal Genomics Consortium"/>
            <person name="Kohler A."/>
            <person name="Kuo A."/>
            <person name="Nagy L.G."/>
            <person name="Floudas D."/>
            <person name="Copeland A."/>
            <person name="Barry K.W."/>
            <person name="Cichocki N."/>
            <person name="Veneault-Fourrey C."/>
            <person name="LaButti K."/>
            <person name="Lindquist E.A."/>
            <person name="Lipzen A."/>
            <person name="Lundell T."/>
            <person name="Morin E."/>
            <person name="Murat C."/>
            <person name="Riley R."/>
            <person name="Ohm R."/>
            <person name="Sun H."/>
            <person name="Tunlid A."/>
            <person name="Henrissat B."/>
            <person name="Grigoriev I.V."/>
            <person name="Hibbett D.S."/>
            <person name="Martin F."/>
        </authorList>
    </citation>
    <scope>NUCLEOTIDE SEQUENCE [LARGE SCALE GENOMIC DNA]</scope>
    <source>
        <strain evidence="3">F 1598</strain>
    </source>
</reference>
<name>A0A0C3EZ34_PILCF</name>
<dbReference type="STRING" id="765440.A0A0C3EZ34"/>
<organism evidence="2 3">
    <name type="scientific">Piloderma croceum (strain F 1598)</name>
    <dbReference type="NCBI Taxonomy" id="765440"/>
    <lineage>
        <taxon>Eukaryota</taxon>
        <taxon>Fungi</taxon>
        <taxon>Dikarya</taxon>
        <taxon>Basidiomycota</taxon>
        <taxon>Agaricomycotina</taxon>
        <taxon>Agaricomycetes</taxon>
        <taxon>Agaricomycetidae</taxon>
        <taxon>Atheliales</taxon>
        <taxon>Atheliaceae</taxon>
        <taxon>Piloderma</taxon>
    </lineage>
</organism>
<evidence type="ECO:0000313" key="2">
    <source>
        <dbReference type="EMBL" id="KIM72986.1"/>
    </source>
</evidence>
<dbReference type="InParanoid" id="A0A0C3EZ34"/>
<feature type="compositionally biased region" description="Basic and acidic residues" evidence="1">
    <location>
        <begin position="89"/>
        <end position="109"/>
    </location>
</feature>
<feature type="region of interest" description="Disordered" evidence="1">
    <location>
        <begin position="88"/>
        <end position="150"/>
    </location>
</feature>
<accession>A0A0C3EZ34</accession>
<evidence type="ECO:0000256" key="1">
    <source>
        <dbReference type="SAM" id="MobiDB-lite"/>
    </source>
</evidence>
<reference evidence="2 3" key="1">
    <citation type="submission" date="2014-04" db="EMBL/GenBank/DDBJ databases">
        <authorList>
            <consortium name="DOE Joint Genome Institute"/>
            <person name="Kuo A."/>
            <person name="Tarkka M."/>
            <person name="Buscot F."/>
            <person name="Kohler A."/>
            <person name="Nagy L.G."/>
            <person name="Floudas D."/>
            <person name="Copeland A."/>
            <person name="Barry K.W."/>
            <person name="Cichocki N."/>
            <person name="Veneault-Fourrey C."/>
            <person name="LaButti K."/>
            <person name="Lindquist E.A."/>
            <person name="Lipzen A."/>
            <person name="Lundell T."/>
            <person name="Morin E."/>
            <person name="Murat C."/>
            <person name="Sun H."/>
            <person name="Tunlid A."/>
            <person name="Henrissat B."/>
            <person name="Grigoriev I.V."/>
            <person name="Hibbett D.S."/>
            <person name="Martin F."/>
            <person name="Nordberg H.P."/>
            <person name="Cantor M.N."/>
            <person name="Hua S.X."/>
        </authorList>
    </citation>
    <scope>NUCLEOTIDE SEQUENCE [LARGE SCALE GENOMIC DNA]</scope>
    <source>
        <strain evidence="2 3">F 1598</strain>
    </source>
</reference>